<dbReference type="Proteomes" id="UP000000496">
    <property type="component" value="Chromosome gsn.131"/>
</dbReference>
<protein>
    <submittedName>
        <fullName evidence="1">Uncharacterized protein</fullName>
    </submittedName>
</protein>
<accession>F8L928</accession>
<reference key="1">
    <citation type="journal article" date="2011" name="Mol. Biol. Evol.">
        <title>Unity in variety -- the pan-genome of the Chlamydiae.</title>
        <authorList>
            <person name="Collingro A."/>
            <person name="Tischler P."/>
            <person name="Weinmaier T."/>
            <person name="Penz T."/>
            <person name="Heinz E."/>
            <person name="Brunham R.C."/>
            <person name="Read T.D."/>
            <person name="Bavoil P.M."/>
            <person name="Sachse K."/>
            <person name="Kahane S."/>
            <person name="Friedman M.G."/>
            <person name="Rattei T."/>
            <person name="Myers G.S.A."/>
            <person name="Horn M."/>
        </authorList>
    </citation>
    <scope>NUCLEOTIDE SEQUENCE</scope>
    <source>
        <strain>Z</strain>
    </source>
</reference>
<gene>
    <name evidence="1" type="ordered locus">SNE_A14660</name>
</gene>
<dbReference type="KEGG" id="sng:SNE_A14660"/>
<dbReference type="AlphaFoldDB" id="F8L928"/>
<keyword evidence="2" id="KW-1185">Reference proteome</keyword>
<evidence type="ECO:0000313" key="1">
    <source>
        <dbReference type="EMBL" id="CCB89343.1"/>
    </source>
</evidence>
<evidence type="ECO:0000313" key="2">
    <source>
        <dbReference type="Proteomes" id="UP000000496"/>
    </source>
</evidence>
<dbReference type="EMBL" id="FR872582">
    <property type="protein sequence ID" value="CCB89343.1"/>
    <property type="molecule type" value="Genomic_DNA"/>
</dbReference>
<reference evidence="1 2" key="2">
    <citation type="journal article" date="2011" name="Mol. Biol. Evol.">
        <title>Unity in variety--the pan-genome of the Chlamydiae.</title>
        <authorList>
            <person name="Collingro A."/>
            <person name="Tischler P."/>
            <person name="Weinmaier T."/>
            <person name="Penz T."/>
            <person name="Heinz E."/>
            <person name="Brunham R.C."/>
            <person name="Read T.D."/>
            <person name="Bavoil P.M."/>
            <person name="Sachse K."/>
            <person name="Kahane S."/>
            <person name="Friedman M.G."/>
            <person name="Rattei T."/>
            <person name="Myers G.S."/>
            <person name="Horn M."/>
        </authorList>
    </citation>
    <scope>NUCLEOTIDE SEQUENCE [LARGE SCALE GENOMIC DNA]</scope>
    <source>
        <strain evidence="2">ATCC VR-1471 / Z</strain>
    </source>
</reference>
<sequence>MSFQVYFIDSEIEKLKPQLEQMHAASKKFALAKRCKRPIDQDFTVTKMKFFYLNL</sequence>
<name>F8L928_SIMNZ</name>
<proteinExistence type="predicted"/>
<organism evidence="1 2">
    <name type="scientific">Simkania negevensis (strain ATCC VR-1471 / DSM 27360 / Z)</name>
    <dbReference type="NCBI Taxonomy" id="331113"/>
    <lineage>
        <taxon>Bacteria</taxon>
        <taxon>Pseudomonadati</taxon>
        <taxon>Chlamydiota</taxon>
        <taxon>Chlamydiia</taxon>
        <taxon>Parachlamydiales</taxon>
        <taxon>Simkaniaceae</taxon>
        <taxon>Simkania</taxon>
    </lineage>
</organism>
<dbReference type="HOGENOM" id="CLU_3029980_0_0_0"/>
<dbReference type="STRING" id="331113.SNE_A14660"/>